<evidence type="ECO:0000256" key="1">
    <source>
        <dbReference type="ARBA" id="ARBA00012346"/>
    </source>
</evidence>
<dbReference type="PANTHER" id="PTHR12935">
    <property type="entry name" value="GAMMA-GLUTAMYLCYCLOTRANSFERASE"/>
    <property type="match status" value="1"/>
</dbReference>
<dbReference type="Gene3D" id="3.10.490.10">
    <property type="entry name" value="Gamma-glutamyl cyclotransferase-like"/>
    <property type="match status" value="1"/>
</dbReference>
<organism evidence="4 5">
    <name type="scientific">Diaporthe australafricana</name>
    <dbReference type="NCBI Taxonomy" id="127596"/>
    <lineage>
        <taxon>Eukaryota</taxon>
        <taxon>Fungi</taxon>
        <taxon>Dikarya</taxon>
        <taxon>Ascomycota</taxon>
        <taxon>Pezizomycotina</taxon>
        <taxon>Sordariomycetes</taxon>
        <taxon>Sordariomycetidae</taxon>
        <taxon>Diaporthales</taxon>
        <taxon>Diaporthaceae</taxon>
        <taxon>Diaporthe</taxon>
    </lineage>
</organism>
<proteinExistence type="predicted"/>
<gene>
    <name evidence="4" type="ORF">Daus18300_008588</name>
</gene>
<dbReference type="InterPro" id="IPR017939">
    <property type="entry name" value="G-Glutamylcylcotransferase"/>
</dbReference>
<name>A0ABR3WHY3_9PEZI</name>
<comment type="caution">
    <text evidence="4">The sequence shown here is derived from an EMBL/GenBank/DDBJ whole genome shotgun (WGS) entry which is preliminary data.</text>
</comment>
<feature type="compositionally biased region" description="Low complexity" evidence="3">
    <location>
        <begin position="57"/>
        <end position="72"/>
    </location>
</feature>
<feature type="region of interest" description="Disordered" evidence="3">
    <location>
        <begin position="56"/>
        <end position="84"/>
    </location>
</feature>
<protein>
    <recommendedName>
        <fullName evidence="1">gamma-glutamylcyclotransferase</fullName>
        <ecNumber evidence="1">4.3.2.9</ecNumber>
    </recommendedName>
</protein>
<dbReference type="CDD" id="cd06661">
    <property type="entry name" value="GGCT_like"/>
    <property type="match status" value="1"/>
</dbReference>
<evidence type="ECO:0000313" key="5">
    <source>
        <dbReference type="Proteomes" id="UP001583177"/>
    </source>
</evidence>
<dbReference type="PANTHER" id="PTHR12935:SF0">
    <property type="entry name" value="GAMMA-GLUTAMYLCYCLOTRANSFERASE"/>
    <property type="match status" value="1"/>
</dbReference>
<reference evidence="4 5" key="1">
    <citation type="journal article" date="2024" name="IMA Fungus">
        <title>IMA Genome - F19 : A genome assembly and annotation guide to empower mycologists, including annotated draft genome sequences of Ceratocystis pirilliformis, Diaporthe australafricana, Fusarium ophioides, Paecilomyces lecythidis, and Sporothrix stenoceras.</title>
        <authorList>
            <person name="Aylward J."/>
            <person name="Wilson A.M."/>
            <person name="Visagie C.M."/>
            <person name="Spraker J."/>
            <person name="Barnes I."/>
            <person name="Buitendag C."/>
            <person name="Ceriani C."/>
            <person name="Del Mar Angel L."/>
            <person name="du Plessis D."/>
            <person name="Fuchs T."/>
            <person name="Gasser K."/>
            <person name="Kramer D."/>
            <person name="Li W."/>
            <person name="Munsamy K."/>
            <person name="Piso A."/>
            <person name="Price J.L."/>
            <person name="Sonnekus B."/>
            <person name="Thomas C."/>
            <person name="van der Nest A."/>
            <person name="van Dijk A."/>
            <person name="van Heerden A."/>
            <person name="van Vuuren N."/>
            <person name="Yilmaz N."/>
            <person name="Duong T.A."/>
            <person name="van der Merwe N.A."/>
            <person name="Wingfield M.J."/>
            <person name="Wingfield B.D."/>
        </authorList>
    </citation>
    <scope>NUCLEOTIDE SEQUENCE [LARGE SCALE GENOMIC DNA]</scope>
    <source>
        <strain evidence="4 5">CMW 18300</strain>
    </source>
</reference>
<evidence type="ECO:0000256" key="3">
    <source>
        <dbReference type="SAM" id="MobiDB-lite"/>
    </source>
</evidence>
<dbReference type="Proteomes" id="UP001583177">
    <property type="component" value="Unassembled WGS sequence"/>
</dbReference>
<dbReference type="InterPro" id="IPR013024">
    <property type="entry name" value="GGCT-like"/>
</dbReference>
<sequence>MAAKNDETLLYFAFGSNLSSTQMRARCPGAAAVGLAFLPGYDFIINERGYANVGPRTTTTTTSSSSSSATAVVDHDADASSSSSSGVYGVLYRLASPAEKRRLDGYEGVPLAYEDLVLDVELLVVVPAPPPAGEEEDGASGGTARQRQRALVYVDRQRVTPAAPRDEYVARMNRGIEEAVAEWGLPGGYVRDVMRRYIPSAAADDDDDDDETAGGGGG</sequence>
<dbReference type="SUPFAM" id="SSF110857">
    <property type="entry name" value="Gamma-glutamyl cyclotransferase-like"/>
    <property type="match status" value="1"/>
</dbReference>
<evidence type="ECO:0000256" key="2">
    <source>
        <dbReference type="ARBA" id="ARBA00023239"/>
    </source>
</evidence>
<dbReference type="EC" id="4.3.2.9" evidence="1"/>
<keyword evidence="2" id="KW-0456">Lyase</keyword>
<keyword evidence="5" id="KW-1185">Reference proteome</keyword>
<accession>A0ABR3WHY3</accession>
<dbReference type="EMBL" id="JAWRVE010000081">
    <property type="protein sequence ID" value="KAL1862491.1"/>
    <property type="molecule type" value="Genomic_DNA"/>
</dbReference>
<evidence type="ECO:0000313" key="4">
    <source>
        <dbReference type="EMBL" id="KAL1862491.1"/>
    </source>
</evidence>
<dbReference type="InterPro" id="IPR036568">
    <property type="entry name" value="GGCT-like_sf"/>
</dbReference>
<feature type="region of interest" description="Disordered" evidence="3">
    <location>
        <begin position="129"/>
        <end position="149"/>
    </location>
</feature>